<keyword evidence="2" id="KW-0614">Plasmid</keyword>
<dbReference type="AlphaFoldDB" id="X5DWM3"/>
<evidence type="ECO:0000313" key="3">
    <source>
        <dbReference type="Proteomes" id="UP000023703"/>
    </source>
</evidence>
<proteinExistence type="predicted"/>
<dbReference type="EMBL" id="CP006843">
    <property type="protein sequence ID" value="AHW65704.1"/>
    <property type="molecule type" value="Genomic_DNA"/>
</dbReference>
<dbReference type="HOGENOM" id="CLU_536097_0_0_11"/>
<name>X5DWM3_9CORY</name>
<accession>X5DWM3</accession>
<sequence>MVSTALHLPERHDSVEPDWWARQQIAETVTDKQITAANTTAKSLRRIANIARTVMHARFQRGEINAWSKVLDLPNDFVDARDELTHYADTIAEDLRRARTEIQPAIEALNAPQRSATSWELPATDLATRGYWAGRDHWVEHADACLDTARAEGVTLDCSPHNVRALIRAMGDFFDSAGHGCTASNATIVARAQHHHGATIAESTGVRRLSTITRVLTEYNFLKPQAKGRYLSSIERMAARCHHGKAQHRAANHFDANIPRHLLPAGTPPPPAPAWATNTRSRLAERHTKLQPGMTVADWVVATAIANQKSTVNSSDEQQSTYTSSYWQFFRTGENWVTQHRAHAPANNPHPPISPRQSSPTPTESASPPGGDKKRAASGISLRARRIADDLTRHDPAHSLATGPYAHLLNCDDGRLSLNGLARLIDRLTPEWSGTRDVLAGLVHAATSPTGHIALGTRTRPDNAAAWMTSVLNRIDWDNPDEFPGRSNVDEAFGLTWNGSRREWRPVG</sequence>
<dbReference type="Proteomes" id="UP000023703">
    <property type="component" value="Plasmid pCgly1"/>
</dbReference>
<evidence type="ECO:0008006" key="4">
    <source>
        <dbReference type="Google" id="ProtNLM"/>
    </source>
</evidence>
<evidence type="ECO:0000256" key="1">
    <source>
        <dbReference type="SAM" id="MobiDB-lite"/>
    </source>
</evidence>
<organism evidence="2 3">
    <name type="scientific">Corynebacterium glyciniphilum AJ 3170</name>
    <dbReference type="NCBI Taxonomy" id="1404245"/>
    <lineage>
        <taxon>Bacteria</taxon>
        <taxon>Bacillati</taxon>
        <taxon>Actinomycetota</taxon>
        <taxon>Actinomycetes</taxon>
        <taxon>Mycobacteriales</taxon>
        <taxon>Corynebacteriaceae</taxon>
        <taxon>Corynebacterium</taxon>
    </lineage>
</organism>
<feature type="region of interest" description="Disordered" evidence="1">
    <location>
        <begin position="342"/>
        <end position="377"/>
    </location>
</feature>
<geneLocation type="plasmid" evidence="2 3">
    <name>pCgly1</name>
</geneLocation>
<evidence type="ECO:0000313" key="2">
    <source>
        <dbReference type="EMBL" id="AHW65704.1"/>
    </source>
</evidence>
<reference evidence="2 3" key="1">
    <citation type="journal article" date="2015" name="Int. J. Syst. Evol. Microbiol.">
        <title>Revisiting Corynebacterium glyciniphilum (ex Kubota et al., 1972) sp. nov., nom. rev., isolated from putrefied banana.</title>
        <authorList>
            <person name="Al-Dilaimi A."/>
            <person name="Bednarz H."/>
            <person name="Lomker A."/>
            <person name="Niehaus K."/>
            <person name="Kalinowski J."/>
            <person name="Ruckert C."/>
        </authorList>
    </citation>
    <scope>NUCLEOTIDE SEQUENCE [LARGE SCALE GENOMIC DNA]</scope>
    <source>
        <strain evidence="2">AJ 3170</strain>
        <plasmid evidence="3">Plasmid pCgly1</plasmid>
    </source>
</reference>
<feature type="compositionally biased region" description="Low complexity" evidence="1">
    <location>
        <begin position="358"/>
        <end position="369"/>
    </location>
</feature>
<protein>
    <recommendedName>
        <fullName evidence="4">Replication protein</fullName>
    </recommendedName>
</protein>
<gene>
    <name evidence="2" type="ORF">CGLY_16655</name>
</gene>
<dbReference type="KEGG" id="cgy:CGLY_16655"/>
<keyword evidence="3" id="KW-1185">Reference proteome</keyword>